<evidence type="ECO:0000313" key="1">
    <source>
        <dbReference type="EMBL" id="KKK82720.1"/>
    </source>
</evidence>
<sequence length="371" mass="43961">MDKLLKNWIEIGLIKKIMIYKDNNYFDGIYTSPLINYHFTALHSDKYIEGLVSALLQSCVALSKIISDIKLQESGQDLYHFYSGIIREGEAFDMDQKNWLTQYFHTDLTCNLILGLKRHGIIKIRKGSRDEFKLTNMGLEFVKVLREYYSYLSELDNFVSNTDSTQFNNLENSFKIDMIVPESLEIFVRKETRFMNCYCAHHNIVYSNEQTYFRHSARLHSGFKCNIHNYTTNSYKSFYNHCLNSHFDIQFNKYNIITLFDFIDELDPILNFSHTEKALIIHKVNHLNSQFTEFEGKSVYNTSKVFIAILFLHLENKDSRASRHLDFNYLYLIFKSIGRANPYTSKNIKLSLRTLNFDWMKFKYSYQEGFL</sequence>
<protein>
    <submittedName>
        <fullName evidence="1">Uncharacterized protein</fullName>
    </submittedName>
</protein>
<dbReference type="EMBL" id="LAZR01052541">
    <property type="protein sequence ID" value="KKK82720.1"/>
    <property type="molecule type" value="Genomic_DNA"/>
</dbReference>
<name>A0A0F8Z9U8_9ZZZZ</name>
<gene>
    <name evidence="1" type="ORF">LCGC14_2800570</name>
</gene>
<dbReference type="AlphaFoldDB" id="A0A0F8Z9U8"/>
<proteinExistence type="predicted"/>
<reference evidence="1" key="1">
    <citation type="journal article" date="2015" name="Nature">
        <title>Complex archaea that bridge the gap between prokaryotes and eukaryotes.</title>
        <authorList>
            <person name="Spang A."/>
            <person name="Saw J.H."/>
            <person name="Jorgensen S.L."/>
            <person name="Zaremba-Niedzwiedzka K."/>
            <person name="Martijn J."/>
            <person name="Lind A.E."/>
            <person name="van Eijk R."/>
            <person name="Schleper C."/>
            <person name="Guy L."/>
            <person name="Ettema T.J."/>
        </authorList>
    </citation>
    <scope>NUCLEOTIDE SEQUENCE</scope>
</reference>
<organism evidence="1">
    <name type="scientific">marine sediment metagenome</name>
    <dbReference type="NCBI Taxonomy" id="412755"/>
    <lineage>
        <taxon>unclassified sequences</taxon>
        <taxon>metagenomes</taxon>
        <taxon>ecological metagenomes</taxon>
    </lineage>
</organism>
<comment type="caution">
    <text evidence="1">The sequence shown here is derived from an EMBL/GenBank/DDBJ whole genome shotgun (WGS) entry which is preliminary data.</text>
</comment>
<accession>A0A0F8Z9U8</accession>